<feature type="domain" description="Multidrug resistance protein MdtA-like barrel-sandwich hybrid" evidence="3">
    <location>
        <begin position="75"/>
        <end position="259"/>
    </location>
</feature>
<dbReference type="AlphaFoldDB" id="A0A6L5Z3Y5"/>
<feature type="signal peptide" evidence="2">
    <location>
        <begin position="1"/>
        <end position="24"/>
    </location>
</feature>
<dbReference type="InterPro" id="IPR058625">
    <property type="entry name" value="MdtA-like_BSH"/>
</dbReference>
<dbReference type="SUPFAM" id="SSF111369">
    <property type="entry name" value="HlyD-like secretion proteins"/>
    <property type="match status" value="2"/>
</dbReference>
<evidence type="ECO:0000259" key="3">
    <source>
        <dbReference type="Pfam" id="PF25917"/>
    </source>
</evidence>
<name>A0A6L5Z3Y5_9RHOB</name>
<evidence type="ECO:0000313" key="5">
    <source>
        <dbReference type="Proteomes" id="UP000474957"/>
    </source>
</evidence>
<comment type="caution">
    <text evidence="4">The sequence shown here is derived from an EMBL/GenBank/DDBJ whole genome shotgun (WGS) entry which is preliminary data.</text>
</comment>
<feature type="coiled-coil region" evidence="1">
    <location>
        <begin position="118"/>
        <end position="152"/>
    </location>
</feature>
<dbReference type="Gene3D" id="2.40.420.20">
    <property type="match status" value="1"/>
</dbReference>
<dbReference type="GO" id="GO:1990281">
    <property type="term" value="C:efflux pump complex"/>
    <property type="evidence" value="ECO:0007669"/>
    <property type="project" value="TreeGrafter"/>
</dbReference>
<proteinExistence type="predicted"/>
<dbReference type="RefSeq" id="WP_154448319.1">
    <property type="nucleotide sequence ID" value="NZ_WIND01000018.1"/>
</dbReference>
<reference evidence="4 5" key="1">
    <citation type="submission" date="2019-10" db="EMBL/GenBank/DDBJ databases">
        <title>Cognatihalovulum marinum gen. nov. sp. nov., a new member of the family Rhodobacteraceae isolated from deep seawater of the Northwest Indian Ocean.</title>
        <authorList>
            <person name="Ruan C."/>
            <person name="Wang J."/>
            <person name="Zheng X."/>
            <person name="Song L."/>
            <person name="Zhu Y."/>
            <person name="Huang Y."/>
            <person name="Lu Z."/>
            <person name="Du W."/>
            <person name="Huang L."/>
            <person name="Dai X."/>
        </authorList>
    </citation>
    <scope>NUCLEOTIDE SEQUENCE [LARGE SCALE GENOMIC DNA]</scope>
    <source>
        <strain evidence="4 5">2CG4</strain>
    </source>
</reference>
<dbReference type="Gene3D" id="1.10.287.470">
    <property type="entry name" value="Helix hairpin bin"/>
    <property type="match status" value="1"/>
</dbReference>
<accession>A0A6L5Z3Y5</accession>
<dbReference type="Pfam" id="PF25917">
    <property type="entry name" value="BSH_RND"/>
    <property type="match status" value="1"/>
</dbReference>
<dbReference type="PANTHER" id="PTHR30469:SF15">
    <property type="entry name" value="HLYD FAMILY OF SECRETION PROTEINS"/>
    <property type="match status" value="1"/>
</dbReference>
<dbReference type="Gene3D" id="2.40.50.100">
    <property type="match status" value="1"/>
</dbReference>
<dbReference type="EMBL" id="WIND01000018">
    <property type="protein sequence ID" value="MSU91301.1"/>
    <property type="molecule type" value="Genomic_DNA"/>
</dbReference>
<organism evidence="4 5">
    <name type="scientific">Halovulum marinum</name>
    <dbReference type="NCBI Taxonomy" id="2662447"/>
    <lineage>
        <taxon>Bacteria</taxon>
        <taxon>Pseudomonadati</taxon>
        <taxon>Pseudomonadota</taxon>
        <taxon>Alphaproteobacteria</taxon>
        <taxon>Rhodobacterales</taxon>
        <taxon>Paracoccaceae</taxon>
        <taxon>Halovulum</taxon>
    </lineage>
</organism>
<protein>
    <submittedName>
        <fullName evidence="4">HlyD family efflux transporter periplasmic adaptor subunit</fullName>
    </submittedName>
</protein>
<evidence type="ECO:0000256" key="2">
    <source>
        <dbReference type="SAM" id="SignalP"/>
    </source>
</evidence>
<keyword evidence="5" id="KW-1185">Reference proteome</keyword>
<dbReference type="PANTHER" id="PTHR30469">
    <property type="entry name" value="MULTIDRUG RESISTANCE PROTEIN MDTA"/>
    <property type="match status" value="1"/>
</dbReference>
<keyword evidence="1" id="KW-0175">Coiled coil</keyword>
<dbReference type="GO" id="GO:0015562">
    <property type="term" value="F:efflux transmembrane transporter activity"/>
    <property type="evidence" value="ECO:0007669"/>
    <property type="project" value="TreeGrafter"/>
</dbReference>
<gene>
    <name evidence="4" type="ORF">GE300_17100</name>
</gene>
<sequence>MRFLTRTLAGVFLLCLTLGLLAMAAGTVFRALQQADDSDPRGGAREREFAVYVDTLSLGTATPVITAYGEVASGRTLEIRSGAAGRVSKLSEAYRDGGRVAAGSLLVQIDPVDARAALDIARADLDEAEAQRVEAEQTLELARQDLAAAQQSRDLRARALERQSAIRDRGAGTGAAVEESEIALASADQALVGRRQALAQAEAQADQARIAVTRRGIALREAERALDDTTITAPFAGLLTATTAVPGGQVSANEKLGSLIDTAALEIAFRVSNAEYARLVGRAGELGEIRIRATLPLDGFPIEVTGRVDRVGAEVGSGQTGRVLYARLDGPGAAALRPGDFVTVEIPEPPLQGVAVIPAAAVAADGEVLLLADDGRLEAARLRILRRQGDDVIVADAPAGRTYVRERQPQLGPGVKVRPVEGGADGAAADAAAQAAPPTLVLSADRRARLIAFVEGNARMPDEVKARLLAQLSAEQVPAEVVERLESRMGG</sequence>
<dbReference type="Proteomes" id="UP000474957">
    <property type="component" value="Unassembled WGS sequence"/>
</dbReference>
<evidence type="ECO:0000313" key="4">
    <source>
        <dbReference type="EMBL" id="MSU91301.1"/>
    </source>
</evidence>
<evidence type="ECO:0000256" key="1">
    <source>
        <dbReference type="SAM" id="Coils"/>
    </source>
</evidence>
<feature type="chain" id="PRO_5026680844" evidence="2">
    <location>
        <begin position="25"/>
        <end position="491"/>
    </location>
</feature>
<keyword evidence="2" id="KW-0732">Signal</keyword>